<name>A0AAN9QJB7_CANGL</name>
<keyword evidence="2" id="KW-1185">Reference proteome</keyword>
<gene>
    <name evidence="1" type="ORF">VNO77_18130</name>
</gene>
<dbReference type="AlphaFoldDB" id="A0AAN9QJB7"/>
<evidence type="ECO:0000313" key="2">
    <source>
        <dbReference type="Proteomes" id="UP001367508"/>
    </source>
</evidence>
<protein>
    <submittedName>
        <fullName evidence="1">Uncharacterized protein</fullName>
    </submittedName>
</protein>
<accession>A0AAN9QJB7</accession>
<evidence type="ECO:0000313" key="1">
    <source>
        <dbReference type="EMBL" id="KAK7337549.1"/>
    </source>
</evidence>
<organism evidence="1 2">
    <name type="scientific">Canavalia gladiata</name>
    <name type="common">Sword bean</name>
    <name type="synonym">Dolichos gladiatus</name>
    <dbReference type="NCBI Taxonomy" id="3824"/>
    <lineage>
        <taxon>Eukaryota</taxon>
        <taxon>Viridiplantae</taxon>
        <taxon>Streptophyta</taxon>
        <taxon>Embryophyta</taxon>
        <taxon>Tracheophyta</taxon>
        <taxon>Spermatophyta</taxon>
        <taxon>Magnoliopsida</taxon>
        <taxon>eudicotyledons</taxon>
        <taxon>Gunneridae</taxon>
        <taxon>Pentapetalae</taxon>
        <taxon>rosids</taxon>
        <taxon>fabids</taxon>
        <taxon>Fabales</taxon>
        <taxon>Fabaceae</taxon>
        <taxon>Papilionoideae</taxon>
        <taxon>50 kb inversion clade</taxon>
        <taxon>NPAAA clade</taxon>
        <taxon>indigoferoid/millettioid clade</taxon>
        <taxon>Phaseoleae</taxon>
        <taxon>Canavalia</taxon>
    </lineage>
</organism>
<dbReference type="Proteomes" id="UP001367508">
    <property type="component" value="Unassembled WGS sequence"/>
</dbReference>
<comment type="caution">
    <text evidence="1">The sequence shown here is derived from an EMBL/GenBank/DDBJ whole genome shotgun (WGS) entry which is preliminary data.</text>
</comment>
<dbReference type="EMBL" id="JAYMYQ010000004">
    <property type="protein sequence ID" value="KAK7337549.1"/>
    <property type="molecule type" value="Genomic_DNA"/>
</dbReference>
<reference evidence="1 2" key="1">
    <citation type="submission" date="2024-01" db="EMBL/GenBank/DDBJ databases">
        <title>The genomes of 5 underutilized Papilionoideae crops provide insights into root nodulation and disease resistanc.</title>
        <authorList>
            <person name="Jiang F."/>
        </authorList>
    </citation>
    <scope>NUCLEOTIDE SEQUENCE [LARGE SCALE GENOMIC DNA]</scope>
    <source>
        <strain evidence="1">LVBAO_FW01</strain>
        <tissue evidence="1">Leaves</tissue>
    </source>
</reference>
<proteinExistence type="predicted"/>
<sequence>MSGCRNWELIELVPRFRQKFNGRLEKVPGSPGYRINVAFTWVVSGIWLGSTVQSWTILENSVINFVVNHNPTFSTQDLRNSTILFNKETATQTKPARALLKRGHGHIPFLSFTKHMMLASGFSIIIQGPELQGLRFDTGFV</sequence>